<gene>
    <name evidence="2" type="ORF">EDC64_11582</name>
</gene>
<keyword evidence="3" id="KW-1185">Reference proteome</keyword>
<dbReference type="AlphaFoldDB" id="A0A4R3LPF5"/>
<organism evidence="2 3">
    <name type="scientific">Aquabacter spiritensis</name>
    <dbReference type="NCBI Taxonomy" id="933073"/>
    <lineage>
        <taxon>Bacteria</taxon>
        <taxon>Pseudomonadati</taxon>
        <taxon>Pseudomonadota</taxon>
        <taxon>Alphaproteobacteria</taxon>
        <taxon>Hyphomicrobiales</taxon>
        <taxon>Xanthobacteraceae</taxon>
        <taxon>Aquabacter</taxon>
    </lineage>
</organism>
<comment type="caution">
    <text evidence="2">The sequence shown here is derived from an EMBL/GenBank/DDBJ whole genome shotgun (WGS) entry which is preliminary data.</text>
</comment>
<evidence type="ECO:0000313" key="3">
    <source>
        <dbReference type="Proteomes" id="UP000294664"/>
    </source>
</evidence>
<reference evidence="2 3" key="1">
    <citation type="submission" date="2019-03" db="EMBL/GenBank/DDBJ databases">
        <title>Genomic Encyclopedia of Type Strains, Phase IV (KMG-IV): sequencing the most valuable type-strain genomes for metagenomic binning, comparative biology and taxonomic classification.</title>
        <authorList>
            <person name="Goeker M."/>
        </authorList>
    </citation>
    <scope>NUCLEOTIDE SEQUENCE [LARGE SCALE GENOMIC DNA]</scope>
    <source>
        <strain evidence="2 3">DSM 9035</strain>
    </source>
</reference>
<dbReference type="Proteomes" id="UP000294664">
    <property type="component" value="Unassembled WGS sequence"/>
</dbReference>
<feature type="region of interest" description="Disordered" evidence="1">
    <location>
        <begin position="1"/>
        <end position="20"/>
    </location>
</feature>
<dbReference type="RefSeq" id="WP_165933829.1">
    <property type="nucleotide sequence ID" value="NZ_SMAI01000015.1"/>
</dbReference>
<protein>
    <submittedName>
        <fullName evidence="2">Uncharacterized protein</fullName>
    </submittedName>
</protein>
<accession>A0A4R3LPF5</accession>
<dbReference type="EMBL" id="SMAI01000015">
    <property type="protein sequence ID" value="TCT02051.1"/>
    <property type="molecule type" value="Genomic_DNA"/>
</dbReference>
<evidence type="ECO:0000256" key="1">
    <source>
        <dbReference type="SAM" id="MobiDB-lite"/>
    </source>
</evidence>
<name>A0A4R3LPF5_9HYPH</name>
<evidence type="ECO:0000313" key="2">
    <source>
        <dbReference type="EMBL" id="TCT02051.1"/>
    </source>
</evidence>
<sequence>MAAESTSAGLAKVTNPHGPSVVGSMSVTLSAPRAGTTVPAMKLSG</sequence>
<proteinExistence type="predicted"/>